<organism evidence="1 2">
    <name type="scientific">Calderihabitans maritimus</name>
    <dbReference type="NCBI Taxonomy" id="1246530"/>
    <lineage>
        <taxon>Bacteria</taxon>
        <taxon>Bacillati</taxon>
        <taxon>Bacillota</taxon>
        <taxon>Clostridia</taxon>
        <taxon>Neomoorellales</taxon>
        <taxon>Calderihabitantaceae</taxon>
        <taxon>Calderihabitans</taxon>
    </lineage>
</organism>
<dbReference type="RefSeq" id="WP_088554042.1">
    <property type="nucleotide sequence ID" value="NZ_BDGJ01000100.1"/>
</dbReference>
<sequence>MRKLILLFIAIILIANFFIFEGDWNAFYNWSQALVEDLKEFVVDVTTNPDWWKLKSTPSPAANRLVETIHIPGKVIREIHQTYLILDENGWHQTDWIEYRDEDGKLLWTEPENEQPVADNKGK</sequence>
<comment type="caution">
    <text evidence="1">The sequence shown here is derived from an EMBL/GenBank/DDBJ whole genome shotgun (WGS) entry which is preliminary data.</text>
</comment>
<dbReference type="AlphaFoldDB" id="A0A1Z5HTU9"/>
<dbReference type="EMBL" id="BDGJ01000100">
    <property type="protein sequence ID" value="GAW92767.1"/>
    <property type="molecule type" value="Genomic_DNA"/>
</dbReference>
<name>A0A1Z5HTU9_9FIRM</name>
<gene>
    <name evidence="1" type="ORF">KKC1_19170</name>
</gene>
<accession>A0A1Z5HTU9</accession>
<evidence type="ECO:0000313" key="2">
    <source>
        <dbReference type="Proteomes" id="UP000197032"/>
    </source>
</evidence>
<dbReference type="Proteomes" id="UP000197032">
    <property type="component" value="Unassembled WGS sequence"/>
</dbReference>
<evidence type="ECO:0000313" key="1">
    <source>
        <dbReference type="EMBL" id="GAW92767.1"/>
    </source>
</evidence>
<keyword evidence="2" id="KW-1185">Reference proteome</keyword>
<protein>
    <submittedName>
        <fullName evidence="1">Uncharacterized protein</fullName>
    </submittedName>
</protein>
<reference evidence="2" key="1">
    <citation type="journal article" date="2017" name="Appl. Environ. Microbiol.">
        <title>Genomic analysis of Calderihabitans maritimus KKC1, a thermophilic hydrogenogenic carboxydotrophic bacterium isolated from marine sediment.</title>
        <authorList>
            <person name="Omae K."/>
            <person name="Yoneda Y."/>
            <person name="Fukuyama Y."/>
            <person name="Yoshida T."/>
            <person name="Sako Y."/>
        </authorList>
    </citation>
    <scope>NUCLEOTIDE SEQUENCE [LARGE SCALE GENOMIC DNA]</scope>
    <source>
        <strain evidence="2">KKC1</strain>
    </source>
</reference>
<proteinExistence type="predicted"/>